<dbReference type="InterPro" id="IPR046373">
    <property type="entry name" value="Acyl-CoA_Oxase/DH_mid-dom_sf"/>
</dbReference>
<keyword evidence="7" id="KW-1185">Reference proteome</keyword>
<keyword evidence="3 6" id="KW-0560">Oxidoreductase</keyword>
<dbReference type="Proteomes" id="UP000810207">
    <property type="component" value="Unassembled WGS sequence"/>
</dbReference>
<name>A0ABS4RNW7_PAEXY</name>
<dbReference type="Pfam" id="PF03241">
    <property type="entry name" value="HpaB"/>
    <property type="match status" value="1"/>
</dbReference>
<sequence>MSITMSRGQAYVQRLNDERNVWLDGERIQVTGHQAFQGTLQTIEGLFNLVDDPETRETVAYWDEQTGSYVHRSFLVPRSLPDVNSRADAFRLWADRTYGVMSRLSDYARSRLTGWYATRHEMTAHDPAFAGKISAYFEQAKRNDAFLTIVQRDPQINRSLPVGEDEDAMLRIVKSNAEGVVIRGAKMVATAAPYADDIIAYPVQRIPGHLPELAHMVIVAAGSPGLHMMCRESFATKDTDKSHLLSAQYDEMDAVLFFDDVFVPWERVLLHNNPEAVWQIRCNTASASLAYHQSVIRLHSKLEFITAVTSAIAKEIGVDSFLNVQEQLGELISQMQTIEGLIIAAEAQSKPDAFGNWLPEFKYIETARNLGNRYYPRAVEILKTIAAGGLIQIPSGTFEMNEKMGSMIGKYLGGVTMQAPEKIRLFQLAWELTGSPLGARHDLYERFYAGDPVRNRANQYVQYDKERLLGKVEPWLRRSLKD</sequence>
<gene>
    <name evidence="6" type="ORF">J2Z28_001195</name>
</gene>
<dbReference type="Gene3D" id="1.20.140.10">
    <property type="entry name" value="Butyryl-CoA Dehydrogenase, subunit A, domain 3"/>
    <property type="match status" value="1"/>
</dbReference>
<dbReference type="RefSeq" id="WP_211081545.1">
    <property type="nucleotide sequence ID" value="NZ_CBCSLC010000019.1"/>
</dbReference>
<dbReference type="InterPro" id="IPR009100">
    <property type="entry name" value="AcylCoA_DH/oxidase_NM_dom_sf"/>
</dbReference>
<accession>A0ABS4RNW7</accession>
<dbReference type="EC" id="1.14.14.9" evidence="6"/>
<evidence type="ECO:0000259" key="4">
    <source>
        <dbReference type="Pfam" id="PF03241"/>
    </source>
</evidence>
<proteinExistence type="predicted"/>
<dbReference type="Gene3D" id="1.10.3140.10">
    <property type="entry name" value="4-hydroxybutyryl-coa dehydratase, domain 1"/>
    <property type="match status" value="1"/>
</dbReference>
<dbReference type="InterPro" id="IPR024719">
    <property type="entry name" value="HpaB/PvcC/4-BUDH_C"/>
</dbReference>
<reference evidence="6 7" key="1">
    <citation type="submission" date="2021-03" db="EMBL/GenBank/DDBJ databases">
        <title>Genomic Encyclopedia of Type Strains, Phase IV (KMG-IV): sequencing the most valuable type-strain genomes for metagenomic binning, comparative biology and taxonomic classification.</title>
        <authorList>
            <person name="Goeker M."/>
        </authorList>
    </citation>
    <scope>NUCLEOTIDE SEQUENCE [LARGE SCALE GENOMIC DNA]</scope>
    <source>
        <strain evidence="6 7">DSM 21292</strain>
    </source>
</reference>
<dbReference type="EMBL" id="JAGIKV010000003">
    <property type="protein sequence ID" value="MBP2244582.1"/>
    <property type="molecule type" value="Genomic_DNA"/>
</dbReference>
<dbReference type="Gene3D" id="2.40.110.10">
    <property type="entry name" value="Butyryl-CoA Dehydrogenase, subunit A, domain 2"/>
    <property type="match status" value="1"/>
</dbReference>
<evidence type="ECO:0000256" key="3">
    <source>
        <dbReference type="ARBA" id="ARBA00023002"/>
    </source>
</evidence>
<dbReference type="GO" id="GO:0052881">
    <property type="term" value="F:4-hydroxyphenylacetate 3-monooxygenase activity"/>
    <property type="evidence" value="ECO:0007669"/>
    <property type="project" value="UniProtKB-EC"/>
</dbReference>
<evidence type="ECO:0000313" key="6">
    <source>
        <dbReference type="EMBL" id="MBP2244582.1"/>
    </source>
</evidence>
<dbReference type="PANTHER" id="PTHR36117">
    <property type="entry name" value="4-HYDROXYPHENYLACETATE 3-MONOOXYGENASE-RELATED"/>
    <property type="match status" value="1"/>
</dbReference>
<dbReference type="SUPFAM" id="SSF47203">
    <property type="entry name" value="Acyl-CoA dehydrogenase C-terminal domain-like"/>
    <property type="match status" value="1"/>
</dbReference>
<dbReference type="InterPro" id="IPR024674">
    <property type="entry name" value="HpaB/PvcC/4-BUDH_N"/>
</dbReference>
<keyword evidence="1" id="KW-0285">Flavoprotein</keyword>
<feature type="domain" description="HpaB/PvcC/4-BUDH N-terminal" evidence="5">
    <location>
        <begin position="8"/>
        <end position="270"/>
    </location>
</feature>
<feature type="domain" description="HpaB/PvcC/4-BUDH C-terminal" evidence="4">
    <location>
        <begin position="283"/>
        <end position="472"/>
    </location>
</feature>
<evidence type="ECO:0000313" key="7">
    <source>
        <dbReference type="Proteomes" id="UP000810207"/>
    </source>
</evidence>
<comment type="caution">
    <text evidence="6">The sequence shown here is derived from an EMBL/GenBank/DDBJ whole genome shotgun (WGS) entry which is preliminary data.</text>
</comment>
<keyword evidence="2" id="KW-0274">FAD</keyword>
<dbReference type="PIRSF" id="PIRSF000331">
    <property type="entry name" value="HpaA_HpaB"/>
    <property type="match status" value="1"/>
</dbReference>
<dbReference type="InterPro" id="IPR036250">
    <property type="entry name" value="AcylCo_DH-like_C"/>
</dbReference>
<evidence type="ECO:0000259" key="5">
    <source>
        <dbReference type="Pfam" id="PF11794"/>
    </source>
</evidence>
<dbReference type="PANTHER" id="PTHR36117:SF3">
    <property type="entry name" value="4-HYDROXYPHENYLACETATE 3-MONOOXYGENASE-RELATED"/>
    <property type="match status" value="1"/>
</dbReference>
<dbReference type="Pfam" id="PF11794">
    <property type="entry name" value="HpaB_N"/>
    <property type="match status" value="1"/>
</dbReference>
<organism evidence="6 7">
    <name type="scientific">Paenibacillus xylanexedens</name>
    <dbReference type="NCBI Taxonomy" id="528191"/>
    <lineage>
        <taxon>Bacteria</taxon>
        <taxon>Bacillati</taxon>
        <taxon>Bacillota</taxon>
        <taxon>Bacilli</taxon>
        <taxon>Bacillales</taxon>
        <taxon>Paenibacillaceae</taxon>
        <taxon>Paenibacillus</taxon>
    </lineage>
</organism>
<evidence type="ECO:0000256" key="1">
    <source>
        <dbReference type="ARBA" id="ARBA00022630"/>
    </source>
</evidence>
<dbReference type="InterPro" id="IPR004925">
    <property type="entry name" value="HpaB/PvcC/4-BUDH"/>
</dbReference>
<evidence type="ECO:0000256" key="2">
    <source>
        <dbReference type="ARBA" id="ARBA00022827"/>
    </source>
</evidence>
<protein>
    <submittedName>
        <fullName evidence="6">4-hydroxyphenylacetate 3-monooxygenase</fullName>
        <ecNumber evidence="6">1.14.14.9</ecNumber>
    </submittedName>
</protein>
<dbReference type="SUPFAM" id="SSF56645">
    <property type="entry name" value="Acyl-CoA dehydrogenase NM domain-like"/>
    <property type="match status" value="1"/>
</dbReference>